<gene>
    <name evidence="1" type="ORF">HRR80_004818</name>
</gene>
<evidence type="ECO:0000313" key="2">
    <source>
        <dbReference type="Proteomes" id="UP001161757"/>
    </source>
</evidence>
<sequence>MWCSCSARVAVTRQHFFIYVYSSLDLSMGTCQNTLKDFSIMHWSLCSSFLLLGLAGRSAADCLSYGYDFIDGGGPYCVNTTSTDYFSFGTEFNGCQPTDSQGDITPILIDPNGDEYFCSDIPTQPDSTDMVSTCNVAGNEVTKASMFSGDWTVVIEGLTFAWMRTFSIIAGPPVVITATPTATFTVTSTPSTTITTTITQVYNTTLPASTTTVPSTTSTRTITTTPSQVTVYWTSTSTRTRTTRVYSKTVSTSTVTTTCKTQPPKKDPTCTIRVLKASLAASVNVSVSLPRMRRAEAERLRSMPRQTIEPRDGQLFKRGPDLCTTTILQTTNVVSSYTTVTASTSTEIDTENASTTVTITPPPVTAYSGKAKTTITVTAPTPTRTRTSRVYDTVWTTKTVWATITSTVKTSPPGAVCMTTAAH</sequence>
<accession>A0AAN6IYC2</accession>
<comment type="caution">
    <text evidence="1">The sequence shown here is derived from an EMBL/GenBank/DDBJ whole genome shotgun (WGS) entry which is preliminary data.</text>
</comment>
<reference evidence="1" key="1">
    <citation type="submission" date="2023-01" db="EMBL/GenBank/DDBJ databases">
        <title>Exophiala dermititidis isolated from Cystic Fibrosis Patient.</title>
        <authorList>
            <person name="Kurbessoian T."/>
            <person name="Crocker A."/>
            <person name="Murante D."/>
            <person name="Hogan D.A."/>
            <person name="Stajich J.E."/>
        </authorList>
    </citation>
    <scope>NUCLEOTIDE SEQUENCE</scope>
    <source>
        <strain evidence="1">Ex8</strain>
    </source>
</reference>
<dbReference type="Proteomes" id="UP001161757">
    <property type="component" value="Unassembled WGS sequence"/>
</dbReference>
<dbReference type="AlphaFoldDB" id="A0AAN6IYC2"/>
<protein>
    <submittedName>
        <fullName evidence="1">Uncharacterized protein</fullName>
    </submittedName>
</protein>
<evidence type="ECO:0000313" key="1">
    <source>
        <dbReference type="EMBL" id="KAJ8991486.1"/>
    </source>
</evidence>
<organism evidence="1 2">
    <name type="scientific">Exophiala dermatitidis</name>
    <name type="common">Black yeast-like fungus</name>
    <name type="synonym">Wangiella dermatitidis</name>
    <dbReference type="NCBI Taxonomy" id="5970"/>
    <lineage>
        <taxon>Eukaryota</taxon>
        <taxon>Fungi</taxon>
        <taxon>Dikarya</taxon>
        <taxon>Ascomycota</taxon>
        <taxon>Pezizomycotina</taxon>
        <taxon>Eurotiomycetes</taxon>
        <taxon>Chaetothyriomycetidae</taxon>
        <taxon>Chaetothyriales</taxon>
        <taxon>Herpotrichiellaceae</taxon>
        <taxon>Exophiala</taxon>
    </lineage>
</organism>
<name>A0AAN6IYC2_EXODE</name>
<proteinExistence type="predicted"/>
<dbReference type="EMBL" id="JAJGCB010000008">
    <property type="protein sequence ID" value="KAJ8991486.1"/>
    <property type="molecule type" value="Genomic_DNA"/>
</dbReference>